<keyword evidence="1" id="KW-0175">Coiled coil</keyword>
<name>A0A0B8ZHW8_9SPHN</name>
<proteinExistence type="predicted"/>
<protein>
    <submittedName>
        <fullName evidence="2">Uncharacterized protein</fullName>
    </submittedName>
</protein>
<dbReference type="EMBL" id="JRVC01000011">
    <property type="protein sequence ID" value="KHS45904.1"/>
    <property type="molecule type" value="Genomic_DNA"/>
</dbReference>
<dbReference type="PATRIC" id="fig|48936.3.peg.2519"/>
<reference evidence="2 3" key="1">
    <citation type="submission" date="2014-10" db="EMBL/GenBank/DDBJ databases">
        <title>Draft genome sequence of Novosphingobium subterraneum DSM 12447.</title>
        <authorList>
            <person name="Gan H.M."/>
            <person name="Gan H.Y."/>
            <person name="Savka M.A."/>
        </authorList>
    </citation>
    <scope>NUCLEOTIDE SEQUENCE [LARGE SCALE GENOMIC DNA]</scope>
    <source>
        <strain evidence="2 3">DSM 12447</strain>
    </source>
</reference>
<gene>
    <name evidence="2" type="ORF">NJ75_02511</name>
</gene>
<comment type="caution">
    <text evidence="2">The sequence shown here is derived from an EMBL/GenBank/DDBJ whole genome shotgun (WGS) entry which is preliminary data.</text>
</comment>
<dbReference type="Proteomes" id="UP000031338">
    <property type="component" value="Unassembled WGS sequence"/>
</dbReference>
<dbReference type="AlphaFoldDB" id="A0A0B8ZHW8"/>
<sequence length="53" mass="6257">MSVEQQIEELRAELSWCDDAGERRQIEAELRAAEKRLKRCNRALRQAEQAGWQ</sequence>
<evidence type="ECO:0000313" key="2">
    <source>
        <dbReference type="EMBL" id="KHS45904.1"/>
    </source>
</evidence>
<organism evidence="2 3">
    <name type="scientific">Novosphingobium subterraneum</name>
    <dbReference type="NCBI Taxonomy" id="48936"/>
    <lineage>
        <taxon>Bacteria</taxon>
        <taxon>Pseudomonadati</taxon>
        <taxon>Pseudomonadota</taxon>
        <taxon>Alphaproteobacteria</taxon>
        <taxon>Sphingomonadales</taxon>
        <taxon>Sphingomonadaceae</taxon>
        <taxon>Novosphingobium</taxon>
    </lineage>
</organism>
<dbReference type="RefSeq" id="WP_168196079.1">
    <property type="nucleotide sequence ID" value="NZ_JRVC01000011.1"/>
</dbReference>
<keyword evidence="3" id="KW-1185">Reference proteome</keyword>
<accession>A0A0B8ZHW8</accession>
<evidence type="ECO:0000256" key="1">
    <source>
        <dbReference type="SAM" id="Coils"/>
    </source>
</evidence>
<evidence type="ECO:0000313" key="3">
    <source>
        <dbReference type="Proteomes" id="UP000031338"/>
    </source>
</evidence>
<feature type="coiled-coil region" evidence="1">
    <location>
        <begin position="23"/>
        <end position="50"/>
    </location>
</feature>